<keyword evidence="2" id="KW-1185">Reference proteome</keyword>
<dbReference type="Proteomes" id="UP000805193">
    <property type="component" value="Unassembled WGS sequence"/>
</dbReference>
<evidence type="ECO:0000313" key="2">
    <source>
        <dbReference type="Proteomes" id="UP000805193"/>
    </source>
</evidence>
<reference evidence="1 2" key="1">
    <citation type="journal article" date="2020" name="Cell">
        <title>Large-Scale Comparative Analyses of Tick Genomes Elucidate Their Genetic Diversity and Vector Capacities.</title>
        <authorList>
            <consortium name="Tick Genome and Microbiome Consortium (TIGMIC)"/>
            <person name="Jia N."/>
            <person name="Wang J."/>
            <person name="Shi W."/>
            <person name="Du L."/>
            <person name="Sun Y."/>
            <person name="Zhan W."/>
            <person name="Jiang J.F."/>
            <person name="Wang Q."/>
            <person name="Zhang B."/>
            <person name="Ji P."/>
            <person name="Bell-Sakyi L."/>
            <person name="Cui X.M."/>
            <person name="Yuan T.T."/>
            <person name="Jiang B.G."/>
            <person name="Yang W.F."/>
            <person name="Lam T.T."/>
            <person name="Chang Q.C."/>
            <person name="Ding S.J."/>
            <person name="Wang X.J."/>
            <person name="Zhu J.G."/>
            <person name="Ruan X.D."/>
            <person name="Zhao L."/>
            <person name="Wei J.T."/>
            <person name="Ye R.Z."/>
            <person name="Que T.C."/>
            <person name="Du C.H."/>
            <person name="Zhou Y.H."/>
            <person name="Cheng J.X."/>
            <person name="Dai P.F."/>
            <person name="Guo W.B."/>
            <person name="Han X.H."/>
            <person name="Huang E.J."/>
            <person name="Li L.F."/>
            <person name="Wei W."/>
            <person name="Gao Y.C."/>
            <person name="Liu J.Z."/>
            <person name="Shao H.Z."/>
            <person name="Wang X."/>
            <person name="Wang C.C."/>
            <person name="Yang T.C."/>
            <person name="Huo Q.B."/>
            <person name="Li W."/>
            <person name="Chen H.Y."/>
            <person name="Chen S.E."/>
            <person name="Zhou L.G."/>
            <person name="Ni X.B."/>
            <person name="Tian J.H."/>
            <person name="Sheng Y."/>
            <person name="Liu T."/>
            <person name="Pan Y.S."/>
            <person name="Xia L.Y."/>
            <person name="Li J."/>
            <person name="Zhao F."/>
            <person name="Cao W.C."/>
        </authorList>
    </citation>
    <scope>NUCLEOTIDE SEQUENCE [LARGE SCALE GENOMIC DNA]</scope>
    <source>
        <strain evidence="1">Iper-2018</strain>
    </source>
</reference>
<organism evidence="1 2">
    <name type="scientific">Ixodes persulcatus</name>
    <name type="common">Taiga tick</name>
    <dbReference type="NCBI Taxonomy" id="34615"/>
    <lineage>
        <taxon>Eukaryota</taxon>
        <taxon>Metazoa</taxon>
        <taxon>Ecdysozoa</taxon>
        <taxon>Arthropoda</taxon>
        <taxon>Chelicerata</taxon>
        <taxon>Arachnida</taxon>
        <taxon>Acari</taxon>
        <taxon>Parasitiformes</taxon>
        <taxon>Ixodida</taxon>
        <taxon>Ixodoidea</taxon>
        <taxon>Ixodidae</taxon>
        <taxon>Ixodinae</taxon>
        <taxon>Ixodes</taxon>
    </lineage>
</organism>
<proteinExistence type="predicted"/>
<evidence type="ECO:0000313" key="1">
    <source>
        <dbReference type="EMBL" id="KAG0426091.1"/>
    </source>
</evidence>
<comment type="caution">
    <text evidence="1">The sequence shown here is derived from an EMBL/GenBank/DDBJ whole genome shotgun (WGS) entry which is preliminary data.</text>
</comment>
<dbReference type="EMBL" id="JABSTQ010009766">
    <property type="protein sequence ID" value="KAG0426091.1"/>
    <property type="molecule type" value="Genomic_DNA"/>
</dbReference>
<sequence length="133" mass="14666">MEQDNDSGGQWCISGNRKRVRSDDSLSDSGTARVSNTVSNSLTVVYAPTDSEKKPTSLSSLKITQALETINPECILQAKQASESFTTLMRKSPMKNWHNTYDQKPRLPTRDDLENLESSKSSSAAATSRAMSY</sequence>
<name>A0AC60PXU5_IXOPE</name>
<protein>
    <submittedName>
        <fullName evidence="1">Uncharacterized protein</fullName>
    </submittedName>
</protein>
<gene>
    <name evidence="1" type="ORF">HPB47_026783</name>
</gene>
<accession>A0AC60PXU5</accession>